<evidence type="ECO:0000313" key="5">
    <source>
        <dbReference type="Proteomes" id="UP000823388"/>
    </source>
</evidence>
<comment type="caution">
    <text evidence="4">The sequence shown here is derived from an EMBL/GenBank/DDBJ whole genome shotgun (WGS) entry which is preliminary data.</text>
</comment>
<feature type="region of interest" description="Disordered" evidence="1">
    <location>
        <begin position="1"/>
        <end position="35"/>
    </location>
</feature>
<evidence type="ECO:0000259" key="3">
    <source>
        <dbReference type="Pfam" id="PF23635"/>
    </source>
</evidence>
<dbReference type="AlphaFoldDB" id="A0A8T0URC1"/>
<dbReference type="Pfam" id="PF00646">
    <property type="entry name" value="F-box"/>
    <property type="match status" value="1"/>
</dbReference>
<dbReference type="OrthoDB" id="693649at2759"/>
<name>A0A8T0URC1_PANVG</name>
<dbReference type="PANTHER" id="PTHR32133:SF378">
    <property type="entry name" value="F-BOX DOMAIN CONTAINING PROTEIN, EXPRESSED"/>
    <property type="match status" value="1"/>
</dbReference>
<evidence type="ECO:0008006" key="6">
    <source>
        <dbReference type="Google" id="ProtNLM"/>
    </source>
</evidence>
<dbReference type="InterPro" id="IPR036047">
    <property type="entry name" value="F-box-like_dom_sf"/>
</dbReference>
<feature type="compositionally biased region" description="Pro residues" evidence="1">
    <location>
        <begin position="8"/>
        <end position="18"/>
    </location>
</feature>
<dbReference type="Gene3D" id="1.20.1280.50">
    <property type="match status" value="1"/>
</dbReference>
<dbReference type="InterPro" id="IPR056594">
    <property type="entry name" value="AT5G49610-like_b-prop"/>
</dbReference>
<dbReference type="SUPFAM" id="SSF81383">
    <property type="entry name" value="F-box domain"/>
    <property type="match status" value="1"/>
</dbReference>
<dbReference type="PANTHER" id="PTHR32133">
    <property type="entry name" value="OS07G0120400 PROTEIN"/>
    <property type="match status" value="1"/>
</dbReference>
<proteinExistence type="predicted"/>
<keyword evidence="5" id="KW-1185">Reference proteome</keyword>
<organism evidence="4 5">
    <name type="scientific">Panicum virgatum</name>
    <name type="common">Blackwell switchgrass</name>
    <dbReference type="NCBI Taxonomy" id="38727"/>
    <lineage>
        <taxon>Eukaryota</taxon>
        <taxon>Viridiplantae</taxon>
        <taxon>Streptophyta</taxon>
        <taxon>Embryophyta</taxon>
        <taxon>Tracheophyta</taxon>
        <taxon>Spermatophyta</taxon>
        <taxon>Magnoliopsida</taxon>
        <taxon>Liliopsida</taxon>
        <taxon>Poales</taxon>
        <taxon>Poaceae</taxon>
        <taxon>PACMAD clade</taxon>
        <taxon>Panicoideae</taxon>
        <taxon>Panicodae</taxon>
        <taxon>Paniceae</taxon>
        <taxon>Panicinae</taxon>
        <taxon>Panicum</taxon>
        <taxon>Panicum sect. Hiantes</taxon>
    </lineage>
</organism>
<accession>A0A8T0URC1</accession>
<dbReference type="Pfam" id="PF23635">
    <property type="entry name" value="Beta-prop_AT5G49610-like"/>
    <property type="match status" value="1"/>
</dbReference>
<dbReference type="EMBL" id="CM029041">
    <property type="protein sequence ID" value="KAG2622819.1"/>
    <property type="molecule type" value="Genomic_DNA"/>
</dbReference>
<reference evidence="4" key="1">
    <citation type="submission" date="2020-05" db="EMBL/GenBank/DDBJ databases">
        <title>WGS assembly of Panicum virgatum.</title>
        <authorList>
            <person name="Lovell J.T."/>
            <person name="Jenkins J."/>
            <person name="Shu S."/>
            <person name="Juenger T.E."/>
            <person name="Schmutz J."/>
        </authorList>
    </citation>
    <scope>NUCLEOTIDE SEQUENCE</scope>
    <source>
        <strain evidence="4">AP13</strain>
    </source>
</reference>
<feature type="domain" description="F-box protein AT5G49610-like beta-propeller" evidence="3">
    <location>
        <begin position="167"/>
        <end position="374"/>
    </location>
</feature>
<sequence>MIVARPSAPLPPPPPLPCGPVAGVMNDQDSPPLLPRRRRRCLTSAGILSDTPLPVDLRSSQATRDEMARRRASPIDVDDLLAEILLRLPALTSALPRASLVCTRWRRLVADPDFLRRFRAHHWNLLGVFLASFPLEHTDFFSSFFPDPLPVRCEGGGNDYIWEFQGCRHGLVLLFNTTRYNYGLRQVLVWNPVAGEHHLLGTPHFSDTKNWDRYYPFSPSGAVICAAGDEGPGPFKVALAWFWNSSRTAHVCVYSSDTGEWGDVVSAAVQSESCFIVCSRNVLVGNSLYWILFGSQLHILEFDLGTQNLSVIEVALPTDVHANHRGLYLTTGAEHGGLSLIVMSANLRPQLWEMAADSDGVARWVPGRTIELDRLLSLGSGGFPKCITILGIGGDDNVIFVIQ</sequence>
<evidence type="ECO:0000256" key="1">
    <source>
        <dbReference type="SAM" id="MobiDB-lite"/>
    </source>
</evidence>
<evidence type="ECO:0000313" key="4">
    <source>
        <dbReference type="EMBL" id="KAG2622819.1"/>
    </source>
</evidence>
<gene>
    <name evidence="4" type="ORF">PVAP13_3KG011600</name>
</gene>
<evidence type="ECO:0000259" key="2">
    <source>
        <dbReference type="Pfam" id="PF00646"/>
    </source>
</evidence>
<dbReference type="InterPro" id="IPR001810">
    <property type="entry name" value="F-box_dom"/>
</dbReference>
<feature type="domain" description="F-box" evidence="2">
    <location>
        <begin position="78"/>
        <end position="116"/>
    </location>
</feature>
<protein>
    <recommendedName>
        <fullName evidence="6">F-box domain-containing protein</fullName>
    </recommendedName>
</protein>
<dbReference type="Proteomes" id="UP000823388">
    <property type="component" value="Chromosome 3K"/>
</dbReference>